<feature type="compositionally biased region" description="Low complexity" evidence="6">
    <location>
        <begin position="248"/>
        <end position="286"/>
    </location>
</feature>
<protein>
    <submittedName>
        <fullName evidence="8">DNA-binding SARP family transcriptional activator</fullName>
    </submittedName>
</protein>
<dbReference type="Pfam" id="PF00486">
    <property type="entry name" value="Trans_reg_C"/>
    <property type="match status" value="1"/>
</dbReference>
<dbReference type="InterPro" id="IPR016032">
    <property type="entry name" value="Sig_transdc_resp-reg_C-effctor"/>
</dbReference>
<keyword evidence="4" id="KW-0804">Transcription</keyword>
<dbReference type="InterPro" id="IPR027417">
    <property type="entry name" value="P-loop_NTPase"/>
</dbReference>
<evidence type="ECO:0000256" key="1">
    <source>
        <dbReference type="ARBA" id="ARBA00005820"/>
    </source>
</evidence>
<evidence type="ECO:0000313" key="8">
    <source>
        <dbReference type="EMBL" id="RKT69202.1"/>
    </source>
</evidence>
<dbReference type="SMART" id="SM00862">
    <property type="entry name" value="Trans_reg_C"/>
    <property type="match status" value="1"/>
</dbReference>
<dbReference type="SUPFAM" id="SSF52540">
    <property type="entry name" value="P-loop containing nucleoside triphosphate hydrolases"/>
    <property type="match status" value="1"/>
</dbReference>
<dbReference type="Gene3D" id="1.25.40.10">
    <property type="entry name" value="Tetratricopeptide repeat domain"/>
    <property type="match status" value="3"/>
</dbReference>
<comment type="similarity">
    <text evidence="1">Belongs to the AfsR/DnrI/RedD regulatory family.</text>
</comment>
<dbReference type="PRINTS" id="PR00364">
    <property type="entry name" value="DISEASERSIST"/>
</dbReference>
<dbReference type="PROSITE" id="PS51755">
    <property type="entry name" value="OMPR_PHOB"/>
    <property type="match status" value="1"/>
</dbReference>
<feature type="domain" description="OmpR/PhoB-type" evidence="7">
    <location>
        <begin position="1"/>
        <end position="90"/>
    </location>
</feature>
<comment type="caution">
    <text evidence="8">The sequence shown here is derived from an EMBL/GenBank/DDBJ whole genome shotgun (WGS) entry which is preliminary data.</text>
</comment>
<evidence type="ECO:0000313" key="9">
    <source>
        <dbReference type="Proteomes" id="UP000272729"/>
    </source>
</evidence>
<dbReference type="SUPFAM" id="SSF46894">
    <property type="entry name" value="C-terminal effector domain of the bipartite response regulators"/>
    <property type="match status" value="1"/>
</dbReference>
<dbReference type="GO" id="GO:0043531">
    <property type="term" value="F:ADP binding"/>
    <property type="evidence" value="ECO:0007669"/>
    <property type="project" value="InterPro"/>
</dbReference>
<dbReference type="Pfam" id="PF13424">
    <property type="entry name" value="TPR_12"/>
    <property type="match status" value="2"/>
</dbReference>
<feature type="DNA-binding region" description="OmpR/PhoB-type" evidence="5">
    <location>
        <begin position="1"/>
        <end position="90"/>
    </location>
</feature>
<name>A0A495X5G4_9PSEU</name>
<dbReference type="InterPro" id="IPR051677">
    <property type="entry name" value="AfsR-DnrI-RedD_regulator"/>
</dbReference>
<dbReference type="InterPro" id="IPR002182">
    <property type="entry name" value="NB-ARC"/>
</dbReference>
<dbReference type="RefSeq" id="WP_121220768.1">
    <property type="nucleotide sequence ID" value="NZ_JBIUBA010000002.1"/>
</dbReference>
<dbReference type="InterPro" id="IPR005158">
    <property type="entry name" value="BTAD"/>
</dbReference>
<dbReference type="SUPFAM" id="SSF48452">
    <property type="entry name" value="TPR-like"/>
    <property type="match status" value="3"/>
</dbReference>
<dbReference type="AlphaFoldDB" id="A0A495X5G4"/>
<proteinExistence type="inferred from homology"/>
<evidence type="ECO:0000256" key="6">
    <source>
        <dbReference type="SAM" id="MobiDB-lite"/>
    </source>
</evidence>
<organism evidence="8 9">
    <name type="scientific">Saccharothrix variisporea</name>
    <dbReference type="NCBI Taxonomy" id="543527"/>
    <lineage>
        <taxon>Bacteria</taxon>
        <taxon>Bacillati</taxon>
        <taxon>Actinomycetota</taxon>
        <taxon>Actinomycetes</taxon>
        <taxon>Pseudonocardiales</taxon>
        <taxon>Pseudonocardiaceae</taxon>
        <taxon>Saccharothrix</taxon>
    </lineage>
</organism>
<dbReference type="Pfam" id="PF03704">
    <property type="entry name" value="BTAD"/>
    <property type="match status" value="1"/>
</dbReference>
<dbReference type="OrthoDB" id="3587032at2"/>
<keyword evidence="2" id="KW-0805">Transcription regulation</keyword>
<dbReference type="PANTHER" id="PTHR35807:SF1">
    <property type="entry name" value="TRANSCRIPTIONAL REGULATOR REDD"/>
    <property type="match status" value="1"/>
</dbReference>
<dbReference type="GO" id="GO:0003677">
    <property type="term" value="F:DNA binding"/>
    <property type="evidence" value="ECO:0007669"/>
    <property type="project" value="UniProtKB-UniRule"/>
</dbReference>
<dbReference type="GO" id="GO:0000160">
    <property type="term" value="P:phosphorelay signal transduction system"/>
    <property type="evidence" value="ECO:0007669"/>
    <property type="project" value="InterPro"/>
</dbReference>
<dbReference type="CDD" id="cd15831">
    <property type="entry name" value="BTAD"/>
    <property type="match status" value="1"/>
</dbReference>
<dbReference type="SMART" id="SM00028">
    <property type="entry name" value="TPR"/>
    <property type="match status" value="6"/>
</dbReference>
<evidence type="ECO:0000256" key="5">
    <source>
        <dbReference type="PROSITE-ProRule" id="PRU01091"/>
    </source>
</evidence>
<gene>
    <name evidence="8" type="ORF">DFJ66_2398</name>
</gene>
<dbReference type="Gene3D" id="3.40.50.300">
    <property type="entry name" value="P-loop containing nucleotide triphosphate hydrolases"/>
    <property type="match status" value="1"/>
</dbReference>
<evidence type="ECO:0000256" key="3">
    <source>
        <dbReference type="ARBA" id="ARBA00023125"/>
    </source>
</evidence>
<dbReference type="GO" id="GO:0006355">
    <property type="term" value="P:regulation of DNA-templated transcription"/>
    <property type="evidence" value="ECO:0007669"/>
    <property type="project" value="InterPro"/>
</dbReference>
<dbReference type="SMART" id="SM01043">
    <property type="entry name" value="BTAD"/>
    <property type="match status" value="1"/>
</dbReference>
<dbReference type="Proteomes" id="UP000272729">
    <property type="component" value="Unassembled WGS sequence"/>
</dbReference>
<dbReference type="PANTHER" id="PTHR35807">
    <property type="entry name" value="TRANSCRIPTIONAL REGULATOR REDD-RELATED"/>
    <property type="match status" value="1"/>
</dbReference>
<feature type="region of interest" description="Disordered" evidence="6">
    <location>
        <begin position="240"/>
        <end position="310"/>
    </location>
</feature>
<dbReference type="InterPro" id="IPR036388">
    <property type="entry name" value="WH-like_DNA-bd_sf"/>
</dbReference>
<dbReference type="InterPro" id="IPR011990">
    <property type="entry name" value="TPR-like_helical_dom_sf"/>
</dbReference>
<keyword evidence="3 5" id="KW-0238">DNA-binding</keyword>
<dbReference type="Pfam" id="PF00931">
    <property type="entry name" value="NB-ARC"/>
    <property type="match status" value="1"/>
</dbReference>
<keyword evidence="9" id="KW-1185">Reference proteome</keyword>
<evidence type="ECO:0000259" key="7">
    <source>
        <dbReference type="PROSITE" id="PS51755"/>
    </source>
</evidence>
<evidence type="ECO:0000256" key="2">
    <source>
        <dbReference type="ARBA" id="ARBA00023015"/>
    </source>
</evidence>
<dbReference type="Gene3D" id="1.10.10.10">
    <property type="entry name" value="Winged helix-like DNA-binding domain superfamily/Winged helix DNA-binding domain"/>
    <property type="match status" value="1"/>
</dbReference>
<dbReference type="InterPro" id="IPR001867">
    <property type="entry name" value="OmpR/PhoB-type_DNA-bd"/>
</dbReference>
<dbReference type="InterPro" id="IPR019734">
    <property type="entry name" value="TPR_rpt"/>
</dbReference>
<dbReference type="EMBL" id="RBXR01000001">
    <property type="protein sequence ID" value="RKT69202.1"/>
    <property type="molecule type" value="Genomic_DNA"/>
</dbReference>
<reference evidence="8 9" key="1">
    <citation type="submission" date="2018-10" db="EMBL/GenBank/DDBJ databases">
        <title>Sequencing the genomes of 1000 actinobacteria strains.</title>
        <authorList>
            <person name="Klenk H.-P."/>
        </authorList>
    </citation>
    <scope>NUCLEOTIDE SEQUENCE [LARGE SCALE GENOMIC DNA]</scope>
    <source>
        <strain evidence="8 9">DSM 43911</strain>
    </source>
</reference>
<sequence>MRFRVLGSVEAYDGDRRLPVPGGKPLLLLAALLTEAGRVVAVDRLVDILWPEDPPETCRALIHTHVATLRRALKAGDEITTRPPGYLLRVGTDDLDSAVFERDVGDAREAAAGGRATDAIRTYRAAEALWRGSVAYAGVEAAPVVAEANRLDALRLAAIEERIDIELGLGRERELVSELTGVVAARPHNERLRARLMVVLYRLGRQADALATYAAGRAALVDTLGIEPGPELRGTHEAILRGDPVLLPTTPDARTTPDTSTTADKTTGDTPTAPGTPTTADAPTTAEQVPSPPEAPPTTRAQTGTPARRAPAQLPIVPADFTGRATAIAEMVAMLTSDAAPTCVVAGQGGAGKSTLALRVAHDLAPSFPDGQLYVDLRGASGSPTPPVEVLGRFLRALGSDPAAVPDSLDERADHFRTLLSTRRMLVVLDDAAGEGQVRPLLPGGAGNAVIVTARRRLPGLAGATHVQLDVMSEDEAVALLGRIAGPQRVAAEPDQARELVRLCGFLPLPVRIVGARLASRSYWTLAAMVARLADETRRLDELAVADQQVRAGIEVTYRGLDERSRAALRALCWMSLPDFPAWVTARLLDIPTDDADLAIEALLDAHLMAVVTVDGVGQPRFRIHELIQIYGREQAAAADPPEHRAAAVRRVLGTWLRLVDQAGAHAPGGTIPFAPELPRDEPVDPVDQVTAGPSGTAPAAWLEAEQAALVAAVERAAALGLVDSAVALATALGGSVFALGNQFEAWRRTHTAALAAARDAGDRAAEAVMLAQLGQLYYTQDNYGPAHQHLLEALTTFRELGDPRGEATAQASLGWICREQGRLPEALHFLRQAHAYFTTTSLDPAIGYTGRLIGTTLLEQGEFDQARADLTEALAAYRRCGSRHGEALVLRSLGLVHRAVGELDEALALSTEALAILRAIGDEKHEAYGLQAVAKTLVRLGRGDEAGPMLDQAMAICERLDDAWGVAFVLRTRGELHLAAGRLTEAEDDLTGAIRMFADLDVAMMRARAERDLARVLDARGDHAAAEKVRENALATFKTHGAREFRE</sequence>
<evidence type="ECO:0000256" key="4">
    <source>
        <dbReference type="ARBA" id="ARBA00023163"/>
    </source>
</evidence>
<accession>A0A495X5G4</accession>